<keyword evidence="6" id="KW-0811">Translocation</keyword>
<dbReference type="Proteomes" id="UP000604475">
    <property type="component" value="Unassembled WGS sequence"/>
</dbReference>
<dbReference type="EMBL" id="JAEACQ010000253">
    <property type="protein sequence ID" value="MBL7630685.1"/>
    <property type="molecule type" value="Genomic_DNA"/>
</dbReference>
<proteinExistence type="predicted"/>
<accession>A0A937RKP8</accession>
<feature type="transmembrane region" description="Helical" evidence="8">
    <location>
        <begin position="43"/>
        <end position="64"/>
    </location>
</feature>
<protein>
    <recommendedName>
        <fullName evidence="9">SecDF P1 head subdomain domain-containing protein</fullName>
    </recommendedName>
</protein>
<dbReference type="InterPro" id="IPR022813">
    <property type="entry name" value="SecD/SecF_arch_bac"/>
</dbReference>
<dbReference type="GO" id="GO:0005886">
    <property type="term" value="C:plasma membrane"/>
    <property type="evidence" value="ECO:0007669"/>
    <property type="project" value="TreeGrafter"/>
</dbReference>
<keyword evidence="4" id="KW-0653">Protein transport</keyword>
<keyword evidence="3 8" id="KW-0812">Transmembrane</keyword>
<keyword evidence="2" id="KW-1003">Cell membrane</keyword>
<evidence type="ECO:0000256" key="1">
    <source>
        <dbReference type="ARBA" id="ARBA00022448"/>
    </source>
</evidence>
<dbReference type="AlphaFoldDB" id="A0A937RKP8"/>
<evidence type="ECO:0000256" key="3">
    <source>
        <dbReference type="ARBA" id="ARBA00022692"/>
    </source>
</evidence>
<keyword evidence="11" id="KW-1185">Reference proteome</keyword>
<dbReference type="PANTHER" id="PTHR30081:SF1">
    <property type="entry name" value="PROTEIN TRANSLOCASE SUBUNIT SECD"/>
    <property type="match status" value="1"/>
</dbReference>
<comment type="caution">
    <text evidence="10">The sequence shown here is derived from an EMBL/GenBank/DDBJ whole genome shotgun (WGS) entry which is preliminary data.</text>
</comment>
<dbReference type="GO" id="GO:0015031">
    <property type="term" value="P:protein transport"/>
    <property type="evidence" value="ECO:0007669"/>
    <property type="project" value="UniProtKB-KW"/>
</dbReference>
<evidence type="ECO:0000256" key="5">
    <source>
        <dbReference type="ARBA" id="ARBA00022989"/>
    </source>
</evidence>
<feature type="domain" description="SecDF P1 head subdomain" evidence="9">
    <location>
        <begin position="248"/>
        <end position="359"/>
    </location>
</feature>
<gene>
    <name evidence="10" type="ORF">I7412_26695</name>
</gene>
<evidence type="ECO:0000313" key="11">
    <source>
        <dbReference type="Proteomes" id="UP000604475"/>
    </source>
</evidence>
<reference evidence="10" key="1">
    <citation type="submission" date="2020-12" db="EMBL/GenBank/DDBJ databases">
        <title>Genomic characterization of non-nitrogen-fixing Frankia strains.</title>
        <authorList>
            <person name="Carlos-Shanley C."/>
            <person name="Guerra T."/>
            <person name="Hahn D."/>
        </authorList>
    </citation>
    <scope>NUCLEOTIDE SEQUENCE</scope>
    <source>
        <strain evidence="10">CN6</strain>
    </source>
</reference>
<dbReference type="RefSeq" id="WP_203010133.1">
    <property type="nucleotide sequence ID" value="NZ_JADWYU010000093.1"/>
</dbReference>
<evidence type="ECO:0000256" key="8">
    <source>
        <dbReference type="SAM" id="Phobius"/>
    </source>
</evidence>
<keyword evidence="5 8" id="KW-1133">Transmembrane helix</keyword>
<evidence type="ECO:0000313" key="10">
    <source>
        <dbReference type="EMBL" id="MBL7630685.1"/>
    </source>
</evidence>
<organism evidence="10 11">
    <name type="scientific">Frankia nepalensis</name>
    <dbReference type="NCBI Taxonomy" id="1836974"/>
    <lineage>
        <taxon>Bacteria</taxon>
        <taxon>Bacillati</taxon>
        <taxon>Actinomycetota</taxon>
        <taxon>Actinomycetes</taxon>
        <taxon>Frankiales</taxon>
        <taxon>Frankiaceae</taxon>
        <taxon>Frankia</taxon>
    </lineage>
</organism>
<sequence>MSSVAAASPLTEATPAGAAVSAVAGRSPAARVLADRRRARRRLAWLLPAAVVIVALAVTIPLLLVNRVLVGNRGAADMRYVVLTPQRELTAQGLGGTIDLLEDRAAGLGIDDVEVRAAADGKSLLLGLPAADVGLIATLTAPGRLEFREVYTSGLAEPGPQPTAAPAVPSPAAVPIPTPIATLAPTATPTRAAMAWPTPTPTASTSLSADATPPADVMYAFGALSCDAAPNVGPAEAQDWTVACDKDGAVTYLLKPAAVVGADVKSASAGQPQTSAGGANINTGQWVVNVEFTGSGQKKFTQLTEDTIGKQTAIVLDGVVQSAPTTNDRIPGSAQISGSFTESEARDLAAVLNAGALAVDLVAGPPATTAPSGFGT</sequence>
<evidence type="ECO:0000256" key="2">
    <source>
        <dbReference type="ARBA" id="ARBA00022475"/>
    </source>
</evidence>
<name>A0A937RKP8_9ACTN</name>
<dbReference type="PANTHER" id="PTHR30081">
    <property type="entry name" value="PROTEIN-EXPORT MEMBRANE PROTEIN SEC"/>
    <property type="match status" value="1"/>
</dbReference>
<keyword evidence="1" id="KW-0813">Transport</keyword>
<evidence type="ECO:0000256" key="6">
    <source>
        <dbReference type="ARBA" id="ARBA00023010"/>
    </source>
</evidence>
<keyword evidence="7 8" id="KW-0472">Membrane</keyword>
<dbReference type="Gene3D" id="3.30.1360.200">
    <property type="match status" value="1"/>
</dbReference>
<dbReference type="InterPro" id="IPR054384">
    <property type="entry name" value="SecDF_P1_head"/>
</dbReference>
<evidence type="ECO:0000256" key="7">
    <source>
        <dbReference type="ARBA" id="ARBA00023136"/>
    </source>
</evidence>
<evidence type="ECO:0000259" key="9">
    <source>
        <dbReference type="Pfam" id="PF22599"/>
    </source>
</evidence>
<dbReference type="Pfam" id="PF22599">
    <property type="entry name" value="SecDF_P1_head"/>
    <property type="match status" value="1"/>
</dbReference>
<evidence type="ECO:0000256" key="4">
    <source>
        <dbReference type="ARBA" id="ARBA00022927"/>
    </source>
</evidence>